<evidence type="ECO:0000313" key="2">
    <source>
        <dbReference type="EMBL" id="WOH08969.1"/>
    </source>
</evidence>
<dbReference type="AlphaFoldDB" id="A0AAF0XL20"/>
<name>A0AAF0XL20_DAUCS</name>
<dbReference type="EMBL" id="CP093349">
    <property type="protein sequence ID" value="WOH08969.1"/>
    <property type="molecule type" value="Genomic_DNA"/>
</dbReference>
<feature type="compositionally biased region" description="Basic and acidic residues" evidence="1">
    <location>
        <begin position="1"/>
        <end position="18"/>
    </location>
</feature>
<dbReference type="Proteomes" id="UP000077755">
    <property type="component" value="Chromosome 7"/>
</dbReference>
<proteinExistence type="predicted"/>
<evidence type="ECO:0000256" key="1">
    <source>
        <dbReference type="SAM" id="MobiDB-lite"/>
    </source>
</evidence>
<sequence>MERPGNVNSEEHSAHDSVNESTGRKRFIRTSDDENESGAKRRGGGAALHDFLQKRMLSMASSKDKTRTESNSGSEFTLRQPLGNIDSNSRGVQRQVSMHECVQEGTHRQPCITQNFTTGGNRV</sequence>
<organism evidence="2 3">
    <name type="scientific">Daucus carota subsp. sativus</name>
    <name type="common">Carrot</name>
    <dbReference type="NCBI Taxonomy" id="79200"/>
    <lineage>
        <taxon>Eukaryota</taxon>
        <taxon>Viridiplantae</taxon>
        <taxon>Streptophyta</taxon>
        <taxon>Embryophyta</taxon>
        <taxon>Tracheophyta</taxon>
        <taxon>Spermatophyta</taxon>
        <taxon>Magnoliopsida</taxon>
        <taxon>eudicotyledons</taxon>
        <taxon>Gunneridae</taxon>
        <taxon>Pentapetalae</taxon>
        <taxon>asterids</taxon>
        <taxon>campanulids</taxon>
        <taxon>Apiales</taxon>
        <taxon>Apiaceae</taxon>
        <taxon>Apioideae</taxon>
        <taxon>Scandiceae</taxon>
        <taxon>Daucinae</taxon>
        <taxon>Daucus</taxon>
        <taxon>Daucus sect. Daucus</taxon>
    </lineage>
</organism>
<keyword evidence="3" id="KW-1185">Reference proteome</keyword>
<reference evidence="2" key="1">
    <citation type="journal article" date="2016" name="Nat. Genet.">
        <title>A high-quality carrot genome assembly provides new insights into carotenoid accumulation and asterid genome evolution.</title>
        <authorList>
            <person name="Iorizzo M."/>
            <person name="Ellison S."/>
            <person name="Senalik D."/>
            <person name="Zeng P."/>
            <person name="Satapoomin P."/>
            <person name="Huang J."/>
            <person name="Bowman M."/>
            <person name="Iovene M."/>
            <person name="Sanseverino W."/>
            <person name="Cavagnaro P."/>
            <person name="Yildiz M."/>
            <person name="Macko-Podgorni A."/>
            <person name="Moranska E."/>
            <person name="Grzebelus E."/>
            <person name="Grzebelus D."/>
            <person name="Ashrafi H."/>
            <person name="Zheng Z."/>
            <person name="Cheng S."/>
            <person name="Spooner D."/>
            <person name="Van Deynze A."/>
            <person name="Simon P."/>
        </authorList>
    </citation>
    <scope>NUCLEOTIDE SEQUENCE</scope>
    <source>
        <tissue evidence="2">Leaf</tissue>
    </source>
</reference>
<evidence type="ECO:0000313" key="3">
    <source>
        <dbReference type="Proteomes" id="UP000077755"/>
    </source>
</evidence>
<accession>A0AAF0XL20</accession>
<gene>
    <name evidence="2" type="ORF">DCAR_0728420</name>
</gene>
<feature type="region of interest" description="Disordered" evidence="1">
    <location>
        <begin position="1"/>
        <end position="92"/>
    </location>
</feature>
<protein>
    <submittedName>
        <fullName evidence="2">Uncharacterized protein</fullName>
    </submittedName>
</protein>
<reference evidence="2" key="2">
    <citation type="submission" date="2022-03" db="EMBL/GenBank/DDBJ databases">
        <title>Draft title - Genomic analysis of global carrot germplasm unveils the trajectory of domestication and the origin of high carotenoid orange carrot.</title>
        <authorList>
            <person name="Iorizzo M."/>
            <person name="Ellison S."/>
            <person name="Senalik D."/>
            <person name="Macko-Podgorni A."/>
            <person name="Grzebelus D."/>
            <person name="Bostan H."/>
            <person name="Rolling W."/>
            <person name="Curaba J."/>
            <person name="Simon P."/>
        </authorList>
    </citation>
    <scope>NUCLEOTIDE SEQUENCE</scope>
    <source>
        <tissue evidence="2">Leaf</tissue>
    </source>
</reference>